<evidence type="ECO:0000313" key="1">
    <source>
        <dbReference type="EMBL" id="KSU03005.1"/>
    </source>
</evidence>
<reference evidence="2" key="1">
    <citation type="submission" date="2015-10" db="EMBL/GenBank/DDBJ databases">
        <title>Draft Genome Sequences of 11 Lactococcus lactis subspecies cremoris strains.</title>
        <authorList>
            <person name="Wels M."/>
            <person name="Backus L."/>
            <person name="Boekhorst J."/>
            <person name="Dijkstra A."/>
            <person name="Beerthuizen M."/>
            <person name="Kelly W."/>
            <person name="Siezen R."/>
            <person name="Bachmann H."/>
            <person name="Van Hijum S."/>
        </authorList>
    </citation>
    <scope>NUCLEOTIDE SEQUENCE [LARGE SCALE GENOMIC DNA]</scope>
    <source>
        <strain evidence="2">KF282</strain>
    </source>
</reference>
<dbReference type="Proteomes" id="UP000053058">
    <property type="component" value="Unassembled WGS sequence"/>
</dbReference>
<proteinExistence type="predicted"/>
<gene>
    <name evidence="1" type="ORF">KF282_2209</name>
</gene>
<dbReference type="AlphaFoldDB" id="A0A0V8CPB3"/>
<comment type="caution">
    <text evidence="1">The sequence shown here is derived from an EMBL/GenBank/DDBJ whole genome shotgun (WGS) entry which is preliminary data.</text>
</comment>
<protein>
    <submittedName>
        <fullName evidence="1">Uncharacterized protein</fullName>
    </submittedName>
</protein>
<evidence type="ECO:0000313" key="2">
    <source>
        <dbReference type="Proteomes" id="UP000053058"/>
    </source>
</evidence>
<dbReference type="RefSeq" id="WP_058220057.1">
    <property type="nucleotide sequence ID" value="NZ_LKLN01000076.1"/>
</dbReference>
<name>A0A0V8CPB3_LACLL</name>
<accession>A0A0V8CPB3</accession>
<dbReference type="PATRIC" id="fig|1360.105.peg.285"/>
<dbReference type="EMBL" id="LKLN01000076">
    <property type="protein sequence ID" value="KSU03005.1"/>
    <property type="molecule type" value="Genomic_DNA"/>
</dbReference>
<organism evidence="1 2">
    <name type="scientific">Lactococcus lactis subsp. lactis</name>
    <name type="common">Streptococcus lactis</name>
    <dbReference type="NCBI Taxonomy" id="1360"/>
    <lineage>
        <taxon>Bacteria</taxon>
        <taxon>Bacillati</taxon>
        <taxon>Bacillota</taxon>
        <taxon>Bacilli</taxon>
        <taxon>Lactobacillales</taxon>
        <taxon>Streptococcaceae</taxon>
        <taxon>Lactococcus</taxon>
    </lineage>
</organism>
<sequence length="336" mass="39517">MKKIFDTLYVKNVKISESKLQIELENIVKIDDLFWSKNSLTPSFKVAENSFEISGKVITIFVKDNEIEPFIRYYLIAKIDGVVWRFYKRNYEQYPRALRYYDLGIGSQDDLHKVIYINDFGNIGFKIVPQIILDTFDRRLPINVELTDISTEFSSIDIKVSLEWPNELWKAEGKVVPFITELNSSTENKIYAVESVSKIKEKEGKINAKFSGLSNLRKDKDYAFGIEIEIKNYRYSLLTTRVSKKLFYNFYPFFRDINLIPEDTIEFKFTRNTAITICRKISFIETGMSPTFANEFESVKFLSRVEKEYLDEAYKTLENEWIKQAAYHNFLGRGNK</sequence>